<proteinExistence type="predicted"/>
<dbReference type="PANTHER" id="PTHR16557">
    <property type="entry name" value="ALKYLATED DNA REPAIR PROTEIN ALKB-RELATED"/>
    <property type="match status" value="1"/>
</dbReference>
<evidence type="ECO:0000313" key="7">
    <source>
        <dbReference type="EMBL" id="CCI46103.1"/>
    </source>
</evidence>
<dbReference type="AlphaFoldDB" id="A0A024GID6"/>
<evidence type="ECO:0000256" key="4">
    <source>
        <dbReference type="ARBA" id="ARBA00023004"/>
    </source>
</evidence>
<comment type="caution">
    <text evidence="7">The sequence shown here is derived from an EMBL/GenBank/DDBJ whole genome shotgun (WGS) entry which is preliminary data.</text>
</comment>
<sequence length="311" mass="35888">MMNVYKCTEKRWKQCVVFQNNTLRSSPYFFDWENPDTEENHTQSADTYCRPDDRICPIISFDLRQVDPHWEQHRGFYLIPNAIDSKSQLRLARACLAEFIEEPNVTNMHLQGLKISHLWDKACEGFSGNPMSCKLFRKLHWATAGYHYDWTARKYDRKSFSKVPKLLSDLAVSYARACNLNIIPEAVIINFYTTKSLMGGHRDDVEDIMDPPVISISLGSPCVFLKGGNTKEVVPLEIMLRSGDVAILSQESRLSYHGVAHIIPTAFHIDEEAWTCLLEEESDRIEEYKTIRSLLSSYRININIRQVYPGV</sequence>
<dbReference type="Gene3D" id="2.60.120.590">
    <property type="entry name" value="Alpha-ketoglutarate-dependent dioxygenase AlkB-like"/>
    <property type="match status" value="1"/>
</dbReference>
<dbReference type="InterPro" id="IPR027450">
    <property type="entry name" value="AlkB-like"/>
</dbReference>
<keyword evidence="1 5" id="KW-0479">Metal-binding</keyword>
<dbReference type="Pfam" id="PF13532">
    <property type="entry name" value="2OG-FeII_Oxy_2"/>
    <property type="match status" value="1"/>
</dbReference>
<feature type="binding site" evidence="5">
    <location>
        <position position="201"/>
    </location>
    <ligand>
        <name>Fe cation</name>
        <dbReference type="ChEBI" id="CHEBI:24875"/>
        <note>catalytic</note>
    </ligand>
</feature>
<dbReference type="InterPro" id="IPR037151">
    <property type="entry name" value="AlkB-like_sf"/>
</dbReference>
<accession>A0A024GID6</accession>
<evidence type="ECO:0000256" key="5">
    <source>
        <dbReference type="PIRSR" id="PIRSR604574-2"/>
    </source>
</evidence>
<evidence type="ECO:0000256" key="1">
    <source>
        <dbReference type="ARBA" id="ARBA00022723"/>
    </source>
</evidence>
<evidence type="ECO:0000313" key="8">
    <source>
        <dbReference type="Proteomes" id="UP000053237"/>
    </source>
</evidence>
<feature type="binding site" evidence="5">
    <location>
        <position position="203"/>
    </location>
    <ligand>
        <name>Fe cation</name>
        <dbReference type="ChEBI" id="CHEBI:24875"/>
        <note>catalytic</note>
    </ligand>
</feature>
<dbReference type="GO" id="GO:0035516">
    <property type="term" value="F:broad specificity oxidative DNA demethylase activity"/>
    <property type="evidence" value="ECO:0007669"/>
    <property type="project" value="TreeGrafter"/>
</dbReference>
<evidence type="ECO:0000259" key="6">
    <source>
        <dbReference type="Pfam" id="PF13532"/>
    </source>
</evidence>
<dbReference type="PANTHER" id="PTHR16557:SF11">
    <property type="entry name" value="ALPHA-KETOGLUTARATE-DEPENDENT DIOXYGENASE ALKB"/>
    <property type="match status" value="1"/>
</dbReference>
<dbReference type="SUPFAM" id="SSF51197">
    <property type="entry name" value="Clavaminate synthase-like"/>
    <property type="match status" value="1"/>
</dbReference>
<dbReference type="Proteomes" id="UP000053237">
    <property type="component" value="Unassembled WGS sequence"/>
</dbReference>
<dbReference type="OrthoDB" id="6614653at2759"/>
<keyword evidence="4 5" id="KW-0408">Iron</keyword>
<dbReference type="InParanoid" id="A0A024GID6"/>
<dbReference type="GO" id="GO:0035513">
    <property type="term" value="P:oxidative RNA demethylation"/>
    <property type="evidence" value="ECO:0007669"/>
    <property type="project" value="TreeGrafter"/>
</dbReference>
<keyword evidence="2" id="KW-0223">Dioxygenase</keyword>
<feature type="domain" description="Alpha-ketoglutarate-dependent dioxygenase AlkB-like" evidence="6">
    <location>
        <begin position="75"/>
        <end position="305"/>
    </location>
</feature>
<dbReference type="GO" id="GO:0035515">
    <property type="term" value="F:oxidative RNA demethylase activity"/>
    <property type="evidence" value="ECO:0007669"/>
    <property type="project" value="TreeGrafter"/>
</dbReference>
<keyword evidence="8" id="KW-1185">Reference proteome</keyword>
<gene>
    <name evidence="7" type="ORF">BN9_070320</name>
</gene>
<protein>
    <recommendedName>
        <fullName evidence="6">Alpha-ketoglutarate-dependent dioxygenase AlkB-like domain-containing protein</fullName>
    </recommendedName>
</protein>
<dbReference type="InterPro" id="IPR004574">
    <property type="entry name" value="Alkb"/>
</dbReference>
<evidence type="ECO:0000256" key="2">
    <source>
        <dbReference type="ARBA" id="ARBA00022964"/>
    </source>
</evidence>
<evidence type="ECO:0000256" key="3">
    <source>
        <dbReference type="ARBA" id="ARBA00023002"/>
    </source>
</evidence>
<comment type="cofactor">
    <cofactor evidence="5">
        <name>Fe(2+)</name>
        <dbReference type="ChEBI" id="CHEBI:29033"/>
    </cofactor>
    <text evidence="5">Binds 1 Fe(2+) ion per subunit.</text>
</comment>
<organism evidence="7 8">
    <name type="scientific">Albugo candida</name>
    <dbReference type="NCBI Taxonomy" id="65357"/>
    <lineage>
        <taxon>Eukaryota</taxon>
        <taxon>Sar</taxon>
        <taxon>Stramenopiles</taxon>
        <taxon>Oomycota</taxon>
        <taxon>Peronosporomycetes</taxon>
        <taxon>Albuginales</taxon>
        <taxon>Albuginaceae</taxon>
        <taxon>Albugo</taxon>
    </lineage>
</organism>
<dbReference type="GO" id="GO:0008198">
    <property type="term" value="F:ferrous iron binding"/>
    <property type="evidence" value="ECO:0007669"/>
    <property type="project" value="TreeGrafter"/>
</dbReference>
<reference evidence="7 8" key="1">
    <citation type="submission" date="2012-05" db="EMBL/GenBank/DDBJ databases">
        <title>Recombination and specialization in a pathogen metapopulation.</title>
        <authorList>
            <person name="Gardiner A."/>
            <person name="Kemen E."/>
            <person name="Schultz-Larsen T."/>
            <person name="MacLean D."/>
            <person name="Van Oosterhout C."/>
            <person name="Jones J.D.G."/>
        </authorList>
    </citation>
    <scope>NUCLEOTIDE SEQUENCE [LARGE SCALE GENOMIC DNA]</scope>
    <source>
        <strain evidence="7 8">Ac Nc2</strain>
    </source>
</reference>
<dbReference type="STRING" id="65357.A0A024GID6"/>
<feature type="binding site" evidence="5">
    <location>
        <position position="257"/>
    </location>
    <ligand>
        <name>Fe cation</name>
        <dbReference type="ChEBI" id="CHEBI:24875"/>
        <note>catalytic</note>
    </ligand>
</feature>
<keyword evidence="3" id="KW-0560">Oxidoreductase</keyword>
<dbReference type="GO" id="GO:0005737">
    <property type="term" value="C:cytoplasm"/>
    <property type="evidence" value="ECO:0007669"/>
    <property type="project" value="TreeGrafter"/>
</dbReference>
<name>A0A024GID6_9STRA</name>
<dbReference type="EMBL" id="CAIX01000117">
    <property type="protein sequence ID" value="CCI46103.1"/>
    <property type="molecule type" value="Genomic_DNA"/>
</dbReference>